<feature type="compositionally biased region" description="Basic and acidic residues" evidence="1">
    <location>
        <begin position="72"/>
        <end position="88"/>
    </location>
</feature>
<evidence type="ECO:0000313" key="3">
    <source>
        <dbReference type="Proteomes" id="UP000541558"/>
    </source>
</evidence>
<dbReference type="EMBL" id="JAACJK010000001">
    <property type="protein sequence ID" value="KAF5341819.1"/>
    <property type="molecule type" value="Genomic_DNA"/>
</dbReference>
<dbReference type="OrthoDB" id="251770at2759"/>
<comment type="caution">
    <text evidence="2">The sequence shown here is derived from an EMBL/GenBank/DDBJ whole genome shotgun (WGS) entry which is preliminary data.</text>
</comment>
<feature type="region of interest" description="Disordered" evidence="1">
    <location>
        <begin position="249"/>
        <end position="304"/>
    </location>
</feature>
<proteinExistence type="predicted"/>
<evidence type="ECO:0000256" key="1">
    <source>
        <dbReference type="SAM" id="MobiDB-lite"/>
    </source>
</evidence>
<feature type="compositionally biased region" description="Polar residues" evidence="1">
    <location>
        <begin position="1"/>
        <end position="13"/>
    </location>
</feature>
<keyword evidence="3" id="KW-1185">Reference proteome</keyword>
<organism evidence="2 3">
    <name type="scientific">Ephemerocybe angulata</name>
    <dbReference type="NCBI Taxonomy" id="980116"/>
    <lineage>
        <taxon>Eukaryota</taxon>
        <taxon>Fungi</taxon>
        <taxon>Dikarya</taxon>
        <taxon>Basidiomycota</taxon>
        <taxon>Agaricomycotina</taxon>
        <taxon>Agaricomycetes</taxon>
        <taxon>Agaricomycetidae</taxon>
        <taxon>Agaricales</taxon>
        <taxon>Agaricineae</taxon>
        <taxon>Psathyrellaceae</taxon>
        <taxon>Ephemerocybe</taxon>
    </lineage>
</organism>
<reference evidence="2 3" key="1">
    <citation type="journal article" date="2020" name="ISME J.">
        <title>Uncovering the hidden diversity of litter-decomposition mechanisms in mushroom-forming fungi.</title>
        <authorList>
            <person name="Floudas D."/>
            <person name="Bentzer J."/>
            <person name="Ahren D."/>
            <person name="Johansson T."/>
            <person name="Persson P."/>
            <person name="Tunlid A."/>
        </authorList>
    </citation>
    <scope>NUCLEOTIDE SEQUENCE [LARGE SCALE GENOMIC DNA]</scope>
    <source>
        <strain evidence="2 3">CBS 175.51</strain>
    </source>
</reference>
<feature type="compositionally biased region" description="Basic and acidic residues" evidence="1">
    <location>
        <begin position="258"/>
        <end position="269"/>
    </location>
</feature>
<gene>
    <name evidence="2" type="ORF">D9611_001179</name>
</gene>
<evidence type="ECO:0000313" key="2">
    <source>
        <dbReference type="EMBL" id="KAF5341819.1"/>
    </source>
</evidence>
<dbReference type="AlphaFoldDB" id="A0A8H5FM32"/>
<feature type="compositionally biased region" description="Low complexity" evidence="1">
    <location>
        <begin position="278"/>
        <end position="292"/>
    </location>
</feature>
<name>A0A8H5FM32_9AGAR</name>
<sequence length="304" mass="31674">MTAKRAQTQSSMAHSLHESLLQQQQLPSPQSSGAARSLRPTKSRNLTSEGTASSRASVMLSPGGSTEDEDVEHQQQHDIPSDDRDRMRVPSSASPSPMKGPRGVRSSVSPAKSDVRAGAMLALQESVASLLGKRSSPEDEEEGGGVLPAMESVGESESARGAGGKRKRAQRGKGGSRGKAAPVKRRSPVGVREDHGDVGISLSAFEPYGGSGALPQPGDVGVVAEQSLRVVFEDPAQLEERQRLMSLLKTNGNGAAGSKKDLGGVKREGGGSMEEIESGTLSGRSTRSASARVTRRSGRVSGAE</sequence>
<feature type="compositionally biased region" description="Basic residues" evidence="1">
    <location>
        <begin position="163"/>
        <end position="187"/>
    </location>
</feature>
<feature type="compositionally biased region" description="Polar residues" evidence="1">
    <location>
        <begin position="43"/>
        <end position="56"/>
    </location>
</feature>
<feature type="region of interest" description="Disordered" evidence="1">
    <location>
        <begin position="1"/>
        <end position="195"/>
    </location>
</feature>
<dbReference type="Proteomes" id="UP000541558">
    <property type="component" value="Unassembled WGS sequence"/>
</dbReference>
<protein>
    <submittedName>
        <fullName evidence="2">Uncharacterized protein</fullName>
    </submittedName>
</protein>
<accession>A0A8H5FM32</accession>
<feature type="compositionally biased region" description="Low complexity" evidence="1">
    <location>
        <begin position="18"/>
        <end position="32"/>
    </location>
</feature>